<dbReference type="GeneID" id="30156197"/>
<name>A0A1E3HN27_9TREE</name>
<dbReference type="Proteomes" id="UP000094065">
    <property type="component" value="Unassembled WGS sequence"/>
</dbReference>
<protein>
    <submittedName>
        <fullName evidence="1">Uncharacterized protein</fullName>
    </submittedName>
</protein>
<dbReference type="EMBL" id="AWGJ01000007">
    <property type="protein sequence ID" value="ODN77753.1"/>
    <property type="molecule type" value="Genomic_DNA"/>
</dbReference>
<reference evidence="1 2" key="1">
    <citation type="submission" date="2016-06" db="EMBL/GenBank/DDBJ databases">
        <title>Evolution of pathogenesis and genome organization in the Tremellales.</title>
        <authorList>
            <person name="Cuomo C."/>
            <person name="Litvintseva A."/>
            <person name="Heitman J."/>
            <person name="Chen Y."/>
            <person name="Sun S."/>
            <person name="Springer D."/>
            <person name="Dromer F."/>
            <person name="Young S."/>
            <person name="Zeng Q."/>
            <person name="Chapman S."/>
            <person name="Gujja S."/>
            <person name="Saif S."/>
            <person name="Birren B."/>
        </authorList>
    </citation>
    <scope>NUCLEOTIDE SEQUENCE [LARGE SCALE GENOMIC DNA]</scope>
    <source>
        <strain evidence="1 2">CBS 6039</strain>
    </source>
</reference>
<sequence>MIRELENRSQMGSMAWDTRLQHDQLTDTAHISSALLHNRTTLPTSVHGNCRGLASLPGYNLQTFVVAVARAIAPKGQRLYCCTPPYLSLNACHACKQHGKNRL</sequence>
<evidence type="ECO:0000313" key="1">
    <source>
        <dbReference type="EMBL" id="ODN77753.1"/>
    </source>
</evidence>
<dbReference type="AlphaFoldDB" id="A0A1E3HN27"/>
<proteinExistence type="predicted"/>
<organism evidence="1 2">
    <name type="scientific">Cryptococcus amylolentus CBS 6039</name>
    <dbReference type="NCBI Taxonomy" id="1295533"/>
    <lineage>
        <taxon>Eukaryota</taxon>
        <taxon>Fungi</taxon>
        <taxon>Dikarya</taxon>
        <taxon>Basidiomycota</taxon>
        <taxon>Agaricomycotina</taxon>
        <taxon>Tremellomycetes</taxon>
        <taxon>Tremellales</taxon>
        <taxon>Cryptococcaceae</taxon>
        <taxon>Cryptococcus</taxon>
    </lineage>
</organism>
<keyword evidence="2" id="KW-1185">Reference proteome</keyword>
<accession>A0A1E3HN27</accession>
<comment type="caution">
    <text evidence="1">The sequence shown here is derived from an EMBL/GenBank/DDBJ whole genome shotgun (WGS) entry which is preliminary data.</text>
</comment>
<gene>
    <name evidence="1" type="ORF">L202_04888</name>
</gene>
<evidence type="ECO:0000313" key="2">
    <source>
        <dbReference type="Proteomes" id="UP000094065"/>
    </source>
</evidence>
<dbReference type="RefSeq" id="XP_018992989.1">
    <property type="nucleotide sequence ID" value="XM_019139046.1"/>
</dbReference>